<dbReference type="OrthoDB" id="361534at2"/>
<evidence type="ECO:0008006" key="4">
    <source>
        <dbReference type="Google" id="ProtNLM"/>
    </source>
</evidence>
<dbReference type="GeneID" id="303368034"/>
<dbReference type="Proteomes" id="UP000190395">
    <property type="component" value="Unassembled WGS sequence"/>
</dbReference>
<feature type="chain" id="PRO_5012684897" description="Lipoprotein" evidence="1">
    <location>
        <begin position="30"/>
        <end position="225"/>
    </location>
</feature>
<evidence type="ECO:0000313" key="2">
    <source>
        <dbReference type="EMBL" id="SJZ97257.1"/>
    </source>
</evidence>
<dbReference type="AlphaFoldDB" id="A0A1T4Q161"/>
<reference evidence="2 3" key="1">
    <citation type="submission" date="2017-02" db="EMBL/GenBank/DDBJ databases">
        <authorList>
            <person name="Peterson S.W."/>
        </authorList>
    </citation>
    <scope>NUCLEOTIDE SEQUENCE [LARGE SCALE GENOMIC DNA]</scope>
    <source>
        <strain evidence="2 3">ATCC BAA-909</strain>
    </source>
</reference>
<organism evidence="2 3">
    <name type="scientific">Treponema berlinense</name>
    <dbReference type="NCBI Taxonomy" id="225004"/>
    <lineage>
        <taxon>Bacteria</taxon>
        <taxon>Pseudomonadati</taxon>
        <taxon>Spirochaetota</taxon>
        <taxon>Spirochaetia</taxon>
        <taxon>Spirochaetales</taxon>
        <taxon>Treponemataceae</taxon>
        <taxon>Treponema</taxon>
    </lineage>
</organism>
<dbReference type="EMBL" id="FUXC01000011">
    <property type="protein sequence ID" value="SJZ97257.1"/>
    <property type="molecule type" value="Genomic_DNA"/>
</dbReference>
<sequence>MKFFKTKIFALIGFSLFLVSCSSSISVKAENSDAATIGFSANFSLSANSAFKEFLDLAQENSGLAENTNSTLFSKQELENFLISAGAKNVSVNVEKDGKTSASGKIENLSKSLLASSKILSKTQSSLTFSLGPEQFKSIYEKLDEETQGYFDLLMIPCLNDEKMNVEEYENLLSFVYGPDLAKQIVSQNLQIELKSPDSKKILSQKIKLGELLTLNEQKSWSVSW</sequence>
<gene>
    <name evidence="2" type="ORF">SAMN02745152_01806</name>
</gene>
<evidence type="ECO:0000256" key="1">
    <source>
        <dbReference type="SAM" id="SignalP"/>
    </source>
</evidence>
<keyword evidence="3" id="KW-1185">Reference proteome</keyword>
<dbReference type="PROSITE" id="PS51257">
    <property type="entry name" value="PROKAR_LIPOPROTEIN"/>
    <property type="match status" value="1"/>
</dbReference>
<proteinExistence type="predicted"/>
<protein>
    <recommendedName>
        <fullName evidence="4">Lipoprotein</fullName>
    </recommendedName>
</protein>
<keyword evidence="1" id="KW-0732">Signal</keyword>
<dbReference type="STRING" id="225004.SAMN02745152_01806"/>
<evidence type="ECO:0000313" key="3">
    <source>
        <dbReference type="Proteomes" id="UP000190395"/>
    </source>
</evidence>
<accession>A0A1T4Q161</accession>
<dbReference type="RefSeq" id="WP_078931537.1">
    <property type="nucleotide sequence ID" value="NZ_FUXC01000011.1"/>
</dbReference>
<name>A0A1T4Q161_9SPIR</name>
<feature type="signal peptide" evidence="1">
    <location>
        <begin position="1"/>
        <end position="29"/>
    </location>
</feature>